<name>A0A395I7J6_ASPHC</name>
<reference evidence="1 2" key="1">
    <citation type="submission" date="2018-02" db="EMBL/GenBank/DDBJ databases">
        <title>The genomes of Aspergillus section Nigri reveals drivers in fungal speciation.</title>
        <authorList>
            <consortium name="DOE Joint Genome Institute"/>
            <person name="Vesth T.C."/>
            <person name="Nybo J."/>
            <person name="Theobald S."/>
            <person name="Brandl J."/>
            <person name="Frisvad J.C."/>
            <person name="Nielsen K.F."/>
            <person name="Lyhne E.K."/>
            <person name="Kogle M.E."/>
            <person name="Kuo A."/>
            <person name="Riley R."/>
            <person name="Clum A."/>
            <person name="Nolan M."/>
            <person name="Lipzen A."/>
            <person name="Salamov A."/>
            <person name="Henrissat B."/>
            <person name="Wiebenga A."/>
            <person name="De vries R.P."/>
            <person name="Grigoriev I.V."/>
            <person name="Mortensen U.H."/>
            <person name="Andersen M.R."/>
            <person name="Baker S.E."/>
        </authorList>
    </citation>
    <scope>NUCLEOTIDE SEQUENCE [LARGE SCALE GENOMIC DNA]</scope>
    <source>
        <strain evidence="1 2">CBS 101889</strain>
    </source>
</reference>
<dbReference type="GeneID" id="37201009"/>
<dbReference type="RefSeq" id="XP_025555346.1">
    <property type="nucleotide sequence ID" value="XM_025696720.1"/>
</dbReference>
<dbReference type="InterPro" id="IPR036047">
    <property type="entry name" value="F-box-like_dom_sf"/>
</dbReference>
<dbReference type="STRING" id="1450537.A0A395I7J6"/>
<dbReference type="EMBL" id="KZ824270">
    <property type="protein sequence ID" value="RAL16192.1"/>
    <property type="molecule type" value="Genomic_DNA"/>
</dbReference>
<dbReference type="AlphaFoldDB" id="A0A395I7J6"/>
<evidence type="ECO:0000313" key="2">
    <source>
        <dbReference type="Proteomes" id="UP000248961"/>
    </source>
</evidence>
<proteinExistence type="predicted"/>
<dbReference type="OrthoDB" id="5273847at2759"/>
<keyword evidence="2" id="KW-1185">Reference proteome</keyword>
<protein>
    <submittedName>
        <fullName evidence="1">Uncharacterized protein</fullName>
    </submittedName>
</protein>
<dbReference type="SUPFAM" id="SSF81383">
    <property type="entry name" value="F-box domain"/>
    <property type="match status" value="1"/>
</dbReference>
<accession>A0A395I7J6</accession>
<evidence type="ECO:0000313" key="1">
    <source>
        <dbReference type="EMBL" id="RAL16192.1"/>
    </source>
</evidence>
<gene>
    <name evidence="1" type="ORF">BO97DRAFT_421419</name>
</gene>
<dbReference type="VEuPathDB" id="FungiDB:BO97DRAFT_421419"/>
<organism evidence="1 2">
    <name type="scientific">Aspergillus homomorphus (strain CBS 101889)</name>
    <dbReference type="NCBI Taxonomy" id="1450537"/>
    <lineage>
        <taxon>Eukaryota</taxon>
        <taxon>Fungi</taxon>
        <taxon>Dikarya</taxon>
        <taxon>Ascomycota</taxon>
        <taxon>Pezizomycotina</taxon>
        <taxon>Eurotiomycetes</taxon>
        <taxon>Eurotiomycetidae</taxon>
        <taxon>Eurotiales</taxon>
        <taxon>Aspergillaceae</taxon>
        <taxon>Aspergillus</taxon>
        <taxon>Aspergillus subgen. Circumdati</taxon>
    </lineage>
</organism>
<sequence length="426" mass="48538">MKRVRAVYCTVSGVKVTLAAEGSPRDPIPHADETDQWGSGACPAHRQTDVYLFHEVCWHHLVEHFSPHEMRLDCLFQALERMPLLWNEYNYTLPPVDFAQVTRDGRLCLPSVDELMRFARPPPVSSHRTIQRLLSTPPQTKDALRRLPFELIETIAALLPTRDVLNLRHASRGVTPIFASTPFWKTRFYLNGERGFLLPVVRGQLGGGSSRRRDIDWRLLYHSTCQLNCSGWFRLELRKWEALRWLRDTALALHSGTDRPLDFRGAALHHYHHTVPRGTSRQEVESEDGSHVSWRYPGLRVTMDVVDFRGFNVNDSLDGIRGVYIVQGSDECRNCDTDDRYDVGHSPGWLAQGHPSRYSLDEVFRVTAVCDVGSDSPNMPFKSRKIIDIGVLGRAGNRLTLTRVAWQDLVLEGKNAGDLPTDLELR</sequence>
<dbReference type="Proteomes" id="UP000248961">
    <property type="component" value="Unassembled WGS sequence"/>
</dbReference>